<evidence type="ECO:0000313" key="2">
    <source>
        <dbReference type="Proteomes" id="UP000016511"/>
    </source>
</evidence>
<sequence>MEEILIVDGYNVIGDWKRLKEKKKISLEEARDDLLGWLADYQGFTGTRVIVVFDAHNVKGTGRKVREYRLDIRYTKEKETADECIERLVFELSNRHRQIYVATSDYTEQRVTFGYGALRKSARELWLEMKQVNRDITEKVRETKQQPKGRGIELSDEIKKNSKNGAVEISEFIDWGRLHNI</sequence>
<keyword evidence="2" id="KW-1185">Reference proteome</keyword>
<evidence type="ECO:0000313" key="1">
    <source>
        <dbReference type="EMBL" id="ERI11002.1"/>
    </source>
</evidence>
<dbReference type="eggNOG" id="COG3688">
    <property type="taxonomic scope" value="Bacteria"/>
</dbReference>
<dbReference type="InterPro" id="IPR010298">
    <property type="entry name" value="YacP-like"/>
</dbReference>
<dbReference type="HOGENOM" id="CLU_101326_1_0_9"/>
<accession>U1YFZ1</accession>
<name>U1YFZ1_ANEAE</name>
<dbReference type="Pfam" id="PF05991">
    <property type="entry name" value="NYN_YacP"/>
    <property type="match status" value="1"/>
</dbReference>
<dbReference type="Proteomes" id="UP000016511">
    <property type="component" value="Unassembled WGS sequence"/>
</dbReference>
<dbReference type="EMBL" id="AWSJ01000058">
    <property type="protein sequence ID" value="ERI11002.1"/>
    <property type="molecule type" value="Genomic_DNA"/>
</dbReference>
<protein>
    <recommendedName>
        <fullName evidence="3">NYN domain-containing protein</fullName>
    </recommendedName>
</protein>
<dbReference type="PANTHER" id="PTHR34547:SF1">
    <property type="entry name" value="YACP-LIKE NYN DOMAIN PROTEIN"/>
    <property type="match status" value="1"/>
</dbReference>
<comment type="caution">
    <text evidence="1">The sequence shown here is derived from an EMBL/GenBank/DDBJ whole genome shotgun (WGS) entry which is preliminary data.</text>
</comment>
<dbReference type="CDD" id="cd10912">
    <property type="entry name" value="PIN_YacP-like"/>
    <property type="match status" value="1"/>
</dbReference>
<dbReference type="AlphaFoldDB" id="U1YFZ1"/>
<dbReference type="GeneID" id="92840885"/>
<proteinExistence type="predicted"/>
<dbReference type="PATRIC" id="fig|649747.3.peg.822"/>
<dbReference type="STRING" id="649747.HMPREF0083_00905"/>
<gene>
    <name evidence="1" type="ORF">HMPREF0083_00905</name>
</gene>
<reference evidence="1 2" key="1">
    <citation type="submission" date="2013-08" db="EMBL/GenBank/DDBJ databases">
        <authorList>
            <person name="Weinstock G."/>
            <person name="Sodergren E."/>
            <person name="Wylie T."/>
            <person name="Fulton L."/>
            <person name="Fulton R."/>
            <person name="Fronick C."/>
            <person name="O'Laughlin M."/>
            <person name="Godfrey J."/>
            <person name="Miner T."/>
            <person name="Herter B."/>
            <person name="Appelbaum E."/>
            <person name="Cordes M."/>
            <person name="Lek S."/>
            <person name="Wollam A."/>
            <person name="Pepin K.H."/>
            <person name="Palsikar V.B."/>
            <person name="Mitreva M."/>
            <person name="Wilson R.K."/>
        </authorList>
    </citation>
    <scope>NUCLEOTIDE SEQUENCE [LARGE SCALE GENOMIC DNA]</scope>
    <source>
        <strain evidence="1 2">ATCC 12856</strain>
    </source>
</reference>
<dbReference type="PANTHER" id="PTHR34547">
    <property type="entry name" value="YACP-LIKE NYN DOMAIN PROTEIN"/>
    <property type="match status" value="1"/>
</dbReference>
<evidence type="ECO:0008006" key="3">
    <source>
        <dbReference type="Google" id="ProtNLM"/>
    </source>
</evidence>
<dbReference type="RefSeq" id="WP_021623667.1">
    <property type="nucleotide sequence ID" value="NZ_KE952873.1"/>
</dbReference>
<organism evidence="1 2">
    <name type="scientific">Aneurinibacillus aneurinilyticus ATCC 12856</name>
    <dbReference type="NCBI Taxonomy" id="649747"/>
    <lineage>
        <taxon>Bacteria</taxon>
        <taxon>Bacillati</taxon>
        <taxon>Bacillota</taxon>
        <taxon>Bacilli</taxon>
        <taxon>Bacillales</taxon>
        <taxon>Paenibacillaceae</taxon>
        <taxon>Aneurinibacillus group</taxon>
        <taxon>Aneurinibacillus</taxon>
    </lineage>
</organism>